<keyword evidence="7 11" id="KW-0030">Aminoacyl-tRNA synthetase</keyword>
<evidence type="ECO:0000256" key="7">
    <source>
        <dbReference type="ARBA" id="ARBA00023146"/>
    </source>
</evidence>
<keyword evidence="3 11" id="KW-0547">Nucleotide-binding</keyword>
<evidence type="ECO:0000256" key="3">
    <source>
        <dbReference type="ARBA" id="ARBA00022741"/>
    </source>
</evidence>
<evidence type="ECO:0000256" key="9">
    <source>
        <dbReference type="ARBA" id="ARBA00048248"/>
    </source>
</evidence>
<feature type="signal peptide" evidence="12">
    <location>
        <begin position="1"/>
        <end position="19"/>
    </location>
</feature>
<evidence type="ECO:0000313" key="14">
    <source>
        <dbReference type="EMBL" id="KAL2919287.1"/>
    </source>
</evidence>
<keyword evidence="2 11" id="KW-0436">Ligase</keyword>
<dbReference type="Pfam" id="PF22421">
    <property type="entry name" value="SYY_C-terminal"/>
    <property type="match status" value="1"/>
</dbReference>
<dbReference type="Pfam" id="PF00579">
    <property type="entry name" value="tRNA-synt_1b"/>
    <property type="match status" value="1"/>
</dbReference>
<dbReference type="Gene3D" id="1.10.240.10">
    <property type="entry name" value="Tyrosyl-Transfer RNA Synthetase"/>
    <property type="match status" value="1"/>
</dbReference>
<dbReference type="InterPro" id="IPR024088">
    <property type="entry name" value="Tyr-tRNA-ligase_bac-type"/>
</dbReference>
<evidence type="ECO:0000256" key="1">
    <source>
        <dbReference type="ARBA" id="ARBA00013160"/>
    </source>
</evidence>
<dbReference type="CDD" id="cd00805">
    <property type="entry name" value="TyrRS_core"/>
    <property type="match status" value="1"/>
</dbReference>
<evidence type="ECO:0000256" key="6">
    <source>
        <dbReference type="ARBA" id="ARBA00022917"/>
    </source>
</evidence>
<dbReference type="InterPro" id="IPR001412">
    <property type="entry name" value="aa-tRNA-synth_I_CS"/>
</dbReference>
<protein>
    <recommendedName>
        <fullName evidence="1 11">Tyrosine--tRNA ligase</fullName>
        <ecNumber evidence="1 11">6.1.1.1</ecNumber>
    </recommendedName>
    <alternativeName>
        <fullName evidence="8 11">Tyrosyl-tRNA synthetase</fullName>
    </alternativeName>
</protein>
<dbReference type="EC" id="6.1.1.1" evidence="1 11"/>
<dbReference type="EMBL" id="JADGIZ020000003">
    <property type="protein sequence ID" value="KAL2919287.1"/>
    <property type="molecule type" value="Genomic_DNA"/>
</dbReference>
<dbReference type="SUPFAM" id="SSF52374">
    <property type="entry name" value="Nucleotidylyl transferase"/>
    <property type="match status" value="1"/>
</dbReference>
<comment type="similarity">
    <text evidence="11">Belongs to the class-I aminoacyl-tRNA synthetase family.</text>
</comment>
<dbReference type="GO" id="GO:0004831">
    <property type="term" value="F:tyrosine-tRNA ligase activity"/>
    <property type="evidence" value="ECO:0007669"/>
    <property type="project" value="UniProtKB-EC"/>
</dbReference>
<dbReference type="InterPro" id="IPR014729">
    <property type="entry name" value="Rossmann-like_a/b/a_fold"/>
</dbReference>
<dbReference type="Gene3D" id="3.10.290.10">
    <property type="entry name" value="RNA-binding S4 domain"/>
    <property type="match status" value="1"/>
</dbReference>
<keyword evidence="4 11" id="KW-0067">ATP-binding</keyword>
<accession>A0ABR4NIE8</accession>
<dbReference type="PROSITE" id="PS00178">
    <property type="entry name" value="AA_TRNA_LIGASE_I"/>
    <property type="match status" value="1"/>
</dbReference>
<keyword evidence="15" id="KW-1185">Reference proteome</keyword>
<evidence type="ECO:0000256" key="10">
    <source>
        <dbReference type="PROSITE-ProRule" id="PRU00182"/>
    </source>
</evidence>
<dbReference type="InterPro" id="IPR002307">
    <property type="entry name" value="Tyr-tRNA-ligase"/>
</dbReference>
<proteinExistence type="inferred from homology"/>
<organism evidence="14 15">
    <name type="scientific">Polyrhizophydium stewartii</name>
    <dbReference type="NCBI Taxonomy" id="2732419"/>
    <lineage>
        <taxon>Eukaryota</taxon>
        <taxon>Fungi</taxon>
        <taxon>Fungi incertae sedis</taxon>
        <taxon>Chytridiomycota</taxon>
        <taxon>Chytridiomycota incertae sedis</taxon>
        <taxon>Chytridiomycetes</taxon>
        <taxon>Rhizophydiales</taxon>
        <taxon>Rhizophydiales incertae sedis</taxon>
        <taxon>Polyrhizophydium</taxon>
    </lineage>
</organism>
<keyword evidence="6 11" id="KW-0648">Protein biosynthesis</keyword>
<keyword evidence="12" id="KW-0732">Signal</keyword>
<dbReference type="SUPFAM" id="SSF55174">
    <property type="entry name" value="Alpha-L RNA-binding motif"/>
    <property type="match status" value="1"/>
</dbReference>
<dbReference type="PRINTS" id="PR01040">
    <property type="entry name" value="TRNASYNTHTYR"/>
</dbReference>
<keyword evidence="5 10" id="KW-0694">RNA-binding</keyword>
<feature type="chain" id="PRO_5046501240" description="Tyrosine--tRNA ligase" evidence="12">
    <location>
        <begin position="20"/>
        <end position="533"/>
    </location>
</feature>
<evidence type="ECO:0000256" key="12">
    <source>
        <dbReference type="SAM" id="SignalP"/>
    </source>
</evidence>
<evidence type="ECO:0000256" key="2">
    <source>
        <dbReference type="ARBA" id="ARBA00022598"/>
    </source>
</evidence>
<dbReference type="Gene3D" id="3.40.50.620">
    <property type="entry name" value="HUPs"/>
    <property type="match status" value="1"/>
</dbReference>
<comment type="caution">
    <text evidence="14">The sequence shown here is derived from an EMBL/GenBank/DDBJ whole genome shotgun (WGS) entry which is preliminary data.</text>
</comment>
<evidence type="ECO:0000256" key="5">
    <source>
        <dbReference type="ARBA" id="ARBA00022884"/>
    </source>
</evidence>
<name>A0ABR4NIE8_9FUNG</name>
<dbReference type="InterPro" id="IPR054608">
    <property type="entry name" value="SYY-like_C"/>
</dbReference>
<evidence type="ECO:0000313" key="15">
    <source>
        <dbReference type="Proteomes" id="UP001527925"/>
    </source>
</evidence>
<dbReference type="PANTHER" id="PTHR11766">
    <property type="entry name" value="TYROSYL-TRNA SYNTHETASE"/>
    <property type="match status" value="1"/>
</dbReference>
<dbReference type="InterPro" id="IPR036986">
    <property type="entry name" value="S4_RNA-bd_sf"/>
</dbReference>
<evidence type="ECO:0000256" key="8">
    <source>
        <dbReference type="ARBA" id="ARBA00033323"/>
    </source>
</evidence>
<dbReference type="PROSITE" id="PS50889">
    <property type="entry name" value="S4"/>
    <property type="match status" value="1"/>
</dbReference>
<sequence>MRLAARLVACAASVSGAAASPAGAAGSSAIAAAAAASRPKRALSTRTPPIDTLGELQRRGLVNDTTNAQGLARLLASKPTNVYAGFDPTAPSLHVGNLLMLVTMMHFQLTGHQVYALVGGATGSIGDPSGKSTERNALDKATLDTNVAAIEAQIKSVLDNAAKYAAKRLPQGSARPDLLPARIVNNRDWFQAMTILEFIGHVGRRARISSMLARDSVKSRLGSPEGLSFTEFTYQLLQAYDFWYLFRNHGCQVQIGGSDQWGNITAGTELIRKYVSDGADVQHPDAKAAVSLLSSHADATPAQTARTDDLAYGVTIPLVTTATGEKFGKSAGNAVWLDESMVSAFDFYQFFRRTPDSHVGRYLSYFTLLSKQRIDSLIEMHEASALGCYGRYFTIPQSHTSATEIARATPAAARARTREAKAARAQTKSAVLYDDALDQTTAEEILAAFENDPRLRKIARAECLGRNVCEFVTAVEATKSKSAARKLVASGGLYLNKRRVSSDAHAMAESDLIGGSVCLVRTGKSNYVVVHVQ</sequence>
<gene>
    <name evidence="14" type="primary">MSY1</name>
    <name evidence="14" type="ORF">HK105_200930</name>
</gene>
<evidence type="ECO:0000256" key="4">
    <source>
        <dbReference type="ARBA" id="ARBA00022840"/>
    </source>
</evidence>
<dbReference type="NCBIfam" id="TIGR00234">
    <property type="entry name" value="tyrS"/>
    <property type="match status" value="1"/>
</dbReference>
<dbReference type="Proteomes" id="UP001527925">
    <property type="component" value="Unassembled WGS sequence"/>
</dbReference>
<dbReference type="InterPro" id="IPR002305">
    <property type="entry name" value="aa-tRNA-synth_Ic"/>
</dbReference>
<reference evidence="14 15" key="1">
    <citation type="submission" date="2023-09" db="EMBL/GenBank/DDBJ databases">
        <title>Pangenome analysis of Batrachochytrium dendrobatidis and related Chytrids.</title>
        <authorList>
            <person name="Yacoub M.N."/>
            <person name="Stajich J.E."/>
            <person name="James T.Y."/>
        </authorList>
    </citation>
    <scope>NUCLEOTIDE SEQUENCE [LARGE SCALE GENOMIC DNA]</scope>
    <source>
        <strain evidence="14 15">JEL0888</strain>
    </source>
</reference>
<comment type="catalytic activity">
    <reaction evidence="9 11">
        <text>tRNA(Tyr) + L-tyrosine + ATP = L-tyrosyl-tRNA(Tyr) + AMP + diphosphate + H(+)</text>
        <dbReference type="Rhea" id="RHEA:10220"/>
        <dbReference type="Rhea" id="RHEA-COMP:9706"/>
        <dbReference type="Rhea" id="RHEA-COMP:9707"/>
        <dbReference type="ChEBI" id="CHEBI:15378"/>
        <dbReference type="ChEBI" id="CHEBI:30616"/>
        <dbReference type="ChEBI" id="CHEBI:33019"/>
        <dbReference type="ChEBI" id="CHEBI:58315"/>
        <dbReference type="ChEBI" id="CHEBI:78442"/>
        <dbReference type="ChEBI" id="CHEBI:78536"/>
        <dbReference type="ChEBI" id="CHEBI:456215"/>
        <dbReference type="EC" id="6.1.1.1"/>
    </reaction>
</comment>
<evidence type="ECO:0000259" key="13">
    <source>
        <dbReference type="Pfam" id="PF22421"/>
    </source>
</evidence>
<dbReference type="PANTHER" id="PTHR11766:SF0">
    <property type="entry name" value="TYROSINE--TRNA LIGASE, MITOCHONDRIAL"/>
    <property type="match status" value="1"/>
</dbReference>
<evidence type="ECO:0000256" key="11">
    <source>
        <dbReference type="RuleBase" id="RU361234"/>
    </source>
</evidence>
<feature type="domain" description="Tyrosine--tRNA ligase SYY-like C-terminal" evidence="13">
    <location>
        <begin position="465"/>
        <end position="530"/>
    </location>
</feature>